<feature type="region of interest" description="Disordered" evidence="1">
    <location>
        <begin position="144"/>
        <end position="206"/>
    </location>
</feature>
<reference evidence="3" key="1">
    <citation type="submission" date="2018-02" db="EMBL/GenBank/DDBJ databases">
        <authorList>
            <person name="Cohen D.B."/>
            <person name="Kent A.D."/>
        </authorList>
    </citation>
    <scope>NUCLEOTIDE SEQUENCE</scope>
</reference>
<feature type="compositionally biased region" description="Low complexity" evidence="1">
    <location>
        <begin position="577"/>
        <end position="587"/>
    </location>
</feature>
<name>A0A2N9IMF0_FAGSY</name>
<feature type="compositionally biased region" description="Gly residues" evidence="1">
    <location>
        <begin position="468"/>
        <end position="514"/>
    </location>
</feature>
<protein>
    <recommendedName>
        <fullName evidence="2">PB1-like domain-containing protein</fullName>
    </recommendedName>
</protein>
<dbReference type="AlphaFoldDB" id="A0A2N9IMF0"/>
<feature type="domain" description="PB1-like" evidence="2">
    <location>
        <begin position="6"/>
        <end position="66"/>
    </location>
</feature>
<feature type="compositionally biased region" description="Polar residues" evidence="1">
    <location>
        <begin position="182"/>
        <end position="194"/>
    </location>
</feature>
<feature type="region of interest" description="Disordered" evidence="1">
    <location>
        <begin position="421"/>
        <end position="621"/>
    </location>
</feature>
<organism evidence="3">
    <name type="scientific">Fagus sylvatica</name>
    <name type="common">Beechnut</name>
    <dbReference type="NCBI Taxonomy" id="28930"/>
    <lineage>
        <taxon>Eukaryota</taxon>
        <taxon>Viridiplantae</taxon>
        <taxon>Streptophyta</taxon>
        <taxon>Embryophyta</taxon>
        <taxon>Tracheophyta</taxon>
        <taxon>Spermatophyta</taxon>
        <taxon>Magnoliopsida</taxon>
        <taxon>eudicotyledons</taxon>
        <taxon>Gunneridae</taxon>
        <taxon>Pentapetalae</taxon>
        <taxon>rosids</taxon>
        <taxon>fabids</taxon>
        <taxon>Fagales</taxon>
        <taxon>Fagaceae</taxon>
        <taxon>Fagus</taxon>
    </lineage>
</organism>
<feature type="compositionally biased region" description="Gly residues" evidence="1">
    <location>
        <begin position="524"/>
        <end position="576"/>
    </location>
</feature>
<accession>A0A2N9IMF0</accession>
<sequence length="621" mass="67146">MTNLLFEIEIYSDGQFERNPELVYLGGKVSTYCKVDPDRLSYFEIQDMVAECGSPSTSLVYYLIPRGQSDFGGVVDEGDEGDELEGDFFESDELEGDYFSTDDELECDELNEGDEGNVFEGDELNELVSYDWINDGLEGVDFADDIFGGNEDEDDNEAEVGSNVRNNASDVQPSMQAKVGSNGENNASDAQPSMQPGVGSNEGNNAQPEGLVPAFKKLFPKVEHRYCLKHIYNNFKLLFKRLELKDALWTCAAASTEREFERRMEYFKGLDEKTWKWLSKIPAKQWCKVYFIKRALSDCLVNNISESFNAMILPAKDKPILSILEWIRVRLMTRLHTKRIRMEKYGGSVCPNVQNKLEKLKMEYRSFSTMPSGISCKYEVAAIYKNLEHPEDYIHDCYLNEAYLDVYSEIIHPMPGQDEWIKSGHLPPQPPHVLRSSGRPKKLRRRNLDEPRNPHKPVSVRNLIVKGAGSGVGKGRGAGSGVGRGRGATSGVGSGAGRGKGATCGVGSGAGRGRGATCDVGSGASRGKGASRGAGSGASRGRGAGRGSNSGAGMGSTSGAGMGSTSGQASGAGRGSISGQASGASRSWTKGAVVKNLGEKRIRGSGSLRPPKLPVVGGKGK</sequence>
<feature type="compositionally biased region" description="Polar residues" evidence="1">
    <location>
        <begin position="163"/>
        <end position="175"/>
    </location>
</feature>
<dbReference type="InterPro" id="IPR058594">
    <property type="entry name" value="PB1-like_dom_pln"/>
</dbReference>
<dbReference type="PANTHER" id="PTHR31973:SF187">
    <property type="entry name" value="MUTATOR TRANSPOSASE MUDRA PROTEIN"/>
    <property type="match status" value="1"/>
</dbReference>
<dbReference type="PANTHER" id="PTHR31973">
    <property type="entry name" value="POLYPROTEIN, PUTATIVE-RELATED"/>
    <property type="match status" value="1"/>
</dbReference>
<gene>
    <name evidence="3" type="ORF">FSB_LOCUS53540</name>
</gene>
<evidence type="ECO:0000259" key="2">
    <source>
        <dbReference type="Pfam" id="PF26130"/>
    </source>
</evidence>
<dbReference type="EMBL" id="OIVN01006126">
    <property type="protein sequence ID" value="SPD25658.1"/>
    <property type="molecule type" value="Genomic_DNA"/>
</dbReference>
<evidence type="ECO:0000256" key="1">
    <source>
        <dbReference type="SAM" id="MobiDB-lite"/>
    </source>
</evidence>
<proteinExistence type="predicted"/>
<dbReference type="Pfam" id="PF26130">
    <property type="entry name" value="PB1-like"/>
    <property type="match status" value="1"/>
</dbReference>
<evidence type="ECO:0000313" key="3">
    <source>
        <dbReference type="EMBL" id="SPD25658.1"/>
    </source>
</evidence>